<dbReference type="NCBIfam" id="TIGR00782">
    <property type="entry name" value="ccoP"/>
    <property type="match status" value="1"/>
</dbReference>
<feature type="binding site" description="covalent" evidence="23">
    <location>
        <position position="230"/>
    </location>
    <ligand>
        <name>heme c</name>
        <dbReference type="ChEBI" id="CHEBI:61717"/>
        <label>2</label>
    </ligand>
</feature>
<dbReference type="Gene3D" id="1.10.760.10">
    <property type="entry name" value="Cytochrome c-like domain"/>
    <property type="match status" value="2"/>
</dbReference>
<dbReference type="UniPathway" id="UPA00705"/>
<dbReference type="PROSITE" id="PS51007">
    <property type="entry name" value="CYTC"/>
    <property type="match status" value="2"/>
</dbReference>
<evidence type="ECO:0000256" key="18">
    <source>
        <dbReference type="ARBA" id="ARBA00023065"/>
    </source>
</evidence>
<comment type="similarity">
    <text evidence="3 21">Belongs to the CcoP / FixP family.</text>
</comment>
<keyword evidence="16 21" id="KW-0560">Oxidoreductase</keyword>
<evidence type="ECO:0000256" key="21">
    <source>
        <dbReference type="PIRNR" id="PIRNR000006"/>
    </source>
</evidence>
<evidence type="ECO:0000256" key="14">
    <source>
        <dbReference type="ARBA" id="ARBA00022982"/>
    </source>
</evidence>
<dbReference type="Pfam" id="PF13442">
    <property type="entry name" value="Cytochrome_CBB3"/>
    <property type="match status" value="2"/>
</dbReference>
<organism evidence="27 28">
    <name type="scientific">Aureimonas fodinaquatilis</name>
    <dbReference type="NCBI Taxonomy" id="2565783"/>
    <lineage>
        <taxon>Bacteria</taxon>
        <taxon>Pseudomonadati</taxon>
        <taxon>Pseudomonadota</taxon>
        <taxon>Alphaproteobacteria</taxon>
        <taxon>Hyphomicrobiales</taxon>
        <taxon>Aurantimonadaceae</taxon>
        <taxon>Aureimonas</taxon>
    </lineage>
</organism>
<evidence type="ECO:0000313" key="28">
    <source>
        <dbReference type="Proteomes" id="UP000324738"/>
    </source>
</evidence>
<dbReference type="InterPro" id="IPR009056">
    <property type="entry name" value="Cyt_c-like_dom"/>
</dbReference>
<keyword evidence="18 21" id="KW-0406">Ion transport</keyword>
<comment type="subcellular location">
    <subcellularLocation>
        <location evidence="1 21">Cell inner membrane</location>
    </subcellularLocation>
</comment>
<keyword evidence="15 25" id="KW-1133">Transmembrane helix</keyword>
<comment type="subunit">
    <text evidence="4">Component of the cbb3-type cytochrome c oxidase at least composed of FixN, FixO, FixQ and FixP.</text>
</comment>
<evidence type="ECO:0000256" key="19">
    <source>
        <dbReference type="ARBA" id="ARBA00023136"/>
    </source>
</evidence>
<keyword evidence="13 21" id="KW-0375">Hydrogen ion transport</keyword>
<dbReference type="InterPro" id="IPR036909">
    <property type="entry name" value="Cyt_c-like_dom_sf"/>
</dbReference>
<evidence type="ECO:0000256" key="13">
    <source>
        <dbReference type="ARBA" id="ARBA00022781"/>
    </source>
</evidence>
<comment type="cofactor">
    <cofactor evidence="21 23">
        <name>heme c</name>
        <dbReference type="ChEBI" id="CHEBI:61717"/>
    </cofactor>
    <text evidence="21 23">Binds 2 heme C groups per subunit.</text>
</comment>
<dbReference type="PANTHER" id="PTHR33751">
    <property type="entry name" value="CBB3-TYPE CYTOCHROME C OXIDASE SUBUNIT FIXP"/>
    <property type="match status" value="1"/>
</dbReference>
<keyword evidence="10 25" id="KW-0812">Transmembrane</keyword>
<evidence type="ECO:0000256" key="5">
    <source>
        <dbReference type="ARBA" id="ARBA00022448"/>
    </source>
</evidence>
<gene>
    <name evidence="27" type="primary">ccoP</name>
    <name evidence="27" type="ORF">FPY71_01335</name>
</gene>
<dbReference type="InterPro" id="IPR008168">
    <property type="entry name" value="Cyt_C_IC"/>
</dbReference>
<dbReference type="EMBL" id="VTWH01000001">
    <property type="protein sequence ID" value="KAA0971803.1"/>
    <property type="molecule type" value="Genomic_DNA"/>
</dbReference>
<accession>A0A5B0DZ46</accession>
<dbReference type="GO" id="GO:0006119">
    <property type="term" value="P:oxidative phosphorylation"/>
    <property type="evidence" value="ECO:0007669"/>
    <property type="project" value="UniProtKB-UniPathway"/>
</dbReference>
<evidence type="ECO:0000256" key="6">
    <source>
        <dbReference type="ARBA" id="ARBA00022475"/>
    </source>
</evidence>
<keyword evidence="6 21" id="KW-1003">Cell membrane</keyword>
<dbReference type="GO" id="GO:0005886">
    <property type="term" value="C:plasma membrane"/>
    <property type="evidence" value="ECO:0007669"/>
    <property type="project" value="UniProtKB-SubCell"/>
</dbReference>
<feature type="region of interest" description="Disordered" evidence="24">
    <location>
        <begin position="1"/>
        <end position="25"/>
    </location>
</feature>
<protein>
    <recommendedName>
        <fullName evidence="21">Cbb3-type cytochrome c oxidase subunit</fullName>
    </recommendedName>
</protein>
<dbReference type="GO" id="GO:0016491">
    <property type="term" value="F:oxidoreductase activity"/>
    <property type="evidence" value="ECO:0007669"/>
    <property type="project" value="UniProtKB-KW"/>
</dbReference>
<evidence type="ECO:0000256" key="17">
    <source>
        <dbReference type="ARBA" id="ARBA00023004"/>
    </source>
</evidence>
<proteinExistence type="inferred from homology"/>
<evidence type="ECO:0000256" key="10">
    <source>
        <dbReference type="ARBA" id="ARBA00022692"/>
    </source>
</evidence>
<dbReference type="GO" id="GO:0005506">
    <property type="term" value="F:iron ion binding"/>
    <property type="evidence" value="ECO:0007669"/>
    <property type="project" value="InterPro"/>
</dbReference>
<evidence type="ECO:0000256" key="22">
    <source>
        <dbReference type="PIRSR" id="PIRSR000006-1"/>
    </source>
</evidence>
<dbReference type="AlphaFoldDB" id="A0A5B0DZ46"/>
<feature type="binding site" description="axial binding residue" evidence="22">
    <location>
        <position position="231"/>
    </location>
    <ligand>
        <name>heme c</name>
        <dbReference type="ChEBI" id="CHEBI:61717"/>
        <label>2</label>
    </ligand>
    <ligandPart>
        <name>Fe</name>
        <dbReference type="ChEBI" id="CHEBI:18248"/>
    </ligandPart>
</feature>
<dbReference type="PIRSF" id="PIRSF000006">
    <property type="entry name" value="Cbb3-Cox_fixP"/>
    <property type="match status" value="1"/>
</dbReference>
<name>A0A5B0DZ46_9HYPH</name>
<dbReference type="PRINTS" id="PR00605">
    <property type="entry name" value="CYTCHROMECIC"/>
</dbReference>
<evidence type="ECO:0000256" key="15">
    <source>
        <dbReference type="ARBA" id="ARBA00022989"/>
    </source>
</evidence>
<dbReference type="Proteomes" id="UP000324738">
    <property type="component" value="Unassembled WGS sequence"/>
</dbReference>
<dbReference type="OrthoDB" id="9811281at2"/>
<keyword evidence="11 21" id="KW-0479">Metal-binding</keyword>
<feature type="binding site" description="covalent" evidence="23">
    <location>
        <position position="227"/>
    </location>
    <ligand>
        <name>heme c</name>
        <dbReference type="ChEBI" id="CHEBI:61717"/>
        <label>2</label>
    </ligand>
</feature>
<keyword evidence="14 21" id="KW-0249">Electron transport</keyword>
<dbReference type="Pfam" id="PF14715">
    <property type="entry name" value="FixP_N"/>
    <property type="match status" value="1"/>
</dbReference>
<evidence type="ECO:0000256" key="9">
    <source>
        <dbReference type="ARBA" id="ARBA00022660"/>
    </source>
</evidence>
<comment type="caution">
    <text evidence="27">The sequence shown here is derived from an EMBL/GenBank/DDBJ whole genome shotgun (WGS) entry which is preliminary data.</text>
</comment>
<dbReference type="SUPFAM" id="SSF46626">
    <property type="entry name" value="Cytochrome c"/>
    <property type="match status" value="2"/>
</dbReference>
<dbReference type="GO" id="GO:0009055">
    <property type="term" value="F:electron transfer activity"/>
    <property type="evidence" value="ECO:0007669"/>
    <property type="project" value="InterPro"/>
</dbReference>
<evidence type="ECO:0000256" key="20">
    <source>
        <dbReference type="ARBA" id="ARBA00025525"/>
    </source>
</evidence>
<keyword evidence="28" id="KW-1185">Reference proteome</keyword>
<keyword evidence="12" id="KW-0677">Repeat</keyword>
<evidence type="ECO:0000256" key="23">
    <source>
        <dbReference type="PIRSR" id="PIRSR000006-2"/>
    </source>
</evidence>
<dbReference type="GO" id="GO:0020037">
    <property type="term" value="F:heme binding"/>
    <property type="evidence" value="ECO:0007669"/>
    <property type="project" value="InterPro"/>
</dbReference>
<feature type="binding site" description="covalent" evidence="23">
    <location>
        <position position="136"/>
    </location>
    <ligand>
        <name>heme c</name>
        <dbReference type="ChEBI" id="CHEBI:61717"/>
        <label>1</label>
    </ligand>
</feature>
<dbReference type="RefSeq" id="WP_149296871.1">
    <property type="nucleotide sequence ID" value="NZ_VTWH01000001.1"/>
</dbReference>
<evidence type="ECO:0000256" key="8">
    <source>
        <dbReference type="ARBA" id="ARBA00022617"/>
    </source>
</evidence>
<keyword evidence="9 21" id="KW-0679">Respiratory chain</keyword>
<comment type="function">
    <text evidence="20">C-type cytochrome. Part of the cbb3-type cytochrome c oxidase complex. FixP subunit is required for transferring electrons from donor cytochrome c via its heme groups to FixO subunit. From there, electrons are shuttled to the catalytic binuclear center of FixN subunit where oxygen reduction takes place. The complex also functions as a proton pump.</text>
</comment>
<dbReference type="InterPro" id="IPR032858">
    <property type="entry name" value="CcoP_N"/>
</dbReference>
<feature type="binding site" description="axial binding residue" evidence="22">
    <location>
        <position position="185"/>
    </location>
    <ligand>
        <name>heme c</name>
        <dbReference type="ChEBI" id="CHEBI:61717"/>
        <label>2</label>
    </ligand>
    <ligandPart>
        <name>Fe</name>
        <dbReference type="ChEBI" id="CHEBI:18248"/>
    </ligandPart>
</feature>
<evidence type="ECO:0000313" key="27">
    <source>
        <dbReference type="EMBL" id="KAA0971803.1"/>
    </source>
</evidence>
<keyword evidence="8 21" id="KW-0349">Heme</keyword>
<evidence type="ECO:0000256" key="4">
    <source>
        <dbReference type="ARBA" id="ARBA00011203"/>
    </source>
</evidence>
<comment type="pathway">
    <text evidence="2 21">Energy metabolism; oxidative phosphorylation.</text>
</comment>
<feature type="domain" description="Cytochrome c" evidence="26">
    <location>
        <begin position="214"/>
        <end position="295"/>
    </location>
</feature>
<evidence type="ECO:0000256" key="1">
    <source>
        <dbReference type="ARBA" id="ARBA00004533"/>
    </source>
</evidence>
<evidence type="ECO:0000256" key="12">
    <source>
        <dbReference type="ARBA" id="ARBA00022737"/>
    </source>
</evidence>
<dbReference type="InterPro" id="IPR038414">
    <property type="entry name" value="CcoP_N_sf"/>
</dbReference>
<feature type="binding site" description="axial binding residue" evidence="22">
    <location>
        <position position="272"/>
    </location>
    <ligand>
        <name>heme c</name>
        <dbReference type="ChEBI" id="CHEBI:61717"/>
        <label>1</label>
    </ligand>
    <ligandPart>
        <name>Fe</name>
        <dbReference type="ChEBI" id="CHEBI:18248"/>
    </ligandPart>
</feature>
<feature type="domain" description="Cytochrome c" evidence="26">
    <location>
        <begin position="120"/>
        <end position="208"/>
    </location>
</feature>
<feature type="binding site" description="axial binding residue" evidence="22">
    <location>
        <position position="137"/>
    </location>
    <ligand>
        <name>heme c</name>
        <dbReference type="ChEBI" id="CHEBI:61717"/>
        <label>1</label>
    </ligand>
    <ligandPart>
        <name>Fe</name>
        <dbReference type="ChEBI" id="CHEBI:18248"/>
    </ligandPart>
</feature>
<evidence type="ECO:0000256" key="16">
    <source>
        <dbReference type="ARBA" id="ARBA00023002"/>
    </source>
</evidence>
<keyword evidence="7 21" id="KW-0997">Cell inner membrane</keyword>
<evidence type="ECO:0000256" key="3">
    <source>
        <dbReference type="ARBA" id="ARBA00006113"/>
    </source>
</evidence>
<evidence type="ECO:0000256" key="7">
    <source>
        <dbReference type="ARBA" id="ARBA00022519"/>
    </source>
</evidence>
<evidence type="ECO:0000256" key="24">
    <source>
        <dbReference type="SAM" id="MobiDB-lite"/>
    </source>
</evidence>
<evidence type="ECO:0000259" key="26">
    <source>
        <dbReference type="PROSITE" id="PS51007"/>
    </source>
</evidence>
<dbReference type="GO" id="GO:1902600">
    <property type="term" value="P:proton transmembrane transport"/>
    <property type="evidence" value="ECO:0007669"/>
    <property type="project" value="UniProtKB-KW"/>
</dbReference>
<evidence type="ECO:0000256" key="11">
    <source>
        <dbReference type="ARBA" id="ARBA00022723"/>
    </source>
</evidence>
<keyword evidence="5 21" id="KW-0813">Transport</keyword>
<evidence type="ECO:0000256" key="25">
    <source>
        <dbReference type="SAM" id="Phobius"/>
    </source>
</evidence>
<feature type="transmembrane region" description="Helical" evidence="25">
    <location>
        <begin position="44"/>
        <end position="62"/>
    </location>
</feature>
<reference evidence="27 28" key="1">
    <citation type="submission" date="2019-08" db="EMBL/GenBank/DDBJ databases">
        <title>Aureimonas fodiniaquatilis sp. nov., isolated from a coal mine wastewater.</title>
        <authorList>
            <person name="Kim W."/>
        </authorList>
    </citation>
    <scope>NUCLEOTIDE SEQUENCE [LARGE SCALE GENOMIC DNA]</scope>
    <source>
        <strain evidence="27 28">CAU 1482</strain>
    </source>
</reference>
<evidence type="ECO:0000256" key="2">
    <source>
        <dbReference type="ARBA" id="ARBA00004673"/>
    </source>
</evidence>
<keyword evidence="17 21" id="KW-0408">Iron</keyword>
<sequence>MHKPVNNDVPNADAHNEVDKATGYTTTGHEWDGIKELNRPLPRWWLWIFYATQVWALAYIVLYPSLPLPGGAPTGLLNWNSRAEVAREIDTATAARADTLQKIASLPLQEIVADDTLRNAAFRGGASAFKVNCVQCHGADAAGSTGYANLNDDDWLWGGTLDEIYTSIRHGIRFDGDDDTHISEMPAFGGILNSTEIDAVAQYVLAMHRGDADAVSPQGAELYANNCAACHGGSGEGERSMGAPRLNDAVWLYGGTAQMVKAQIRNPKHGVMPAWGGRLSDTVVKELAVYVHGLGGGEMGD</sequence>
<feature type="binding site" description="covalent" evidence="23">
    <location>
        <position position="133"/>
    </location>
    <ligand>
        <name>heme c</name>
        <dbReference type="ChEBI" id="CHEBI:61717"/>
        <label>1</label>
    </ligand>
</feature>
<dbReference type="InterPro" id="IPR004678">
    <property type="entry name" value="Cyt_c_oxidase_cbb3_su3"/>
</dbReference>
<dbReference type="PANTHER" id="PTHR33751:SF1">
    <property type="entry name" value="CBB3-TYPE CYTOCHROME C OXIDASE SUBUNIT FIXP"/>
    <property type="match status" value="1"/>
</dbReference>
<dbReference type="Gene3D" id="6.10.280.130">
    <property type="match status" value="1"/>
</dbReference>
<dbReference type="InterPro" id="IPR050597">
    <property type="entry name" value="Cytochrome_c_Oxidase_Subunit"/>
</dbReference>
<keyword evidence="19 21" id="KW-0472">Membrane</keyword>